<proteinExistence type="predicted"/>
<gene>
    <name evidence="1" type="ORF">O181_050734</name>
</gene>
<accession>A0A9Q3DXE0</accession>
<organism evidence="1 2">
    <name type="scientific">Austropuccinia psidii MF-1</name>
    <dbReference type="NCBI Taxonomy" id="1389203"/>
    <lineage>
        <taxon>Eukaryota</taxon>
        <taxon>Fungi</taxon>
        <taxon>Dikarya</taxon>
        <taxon>Basidiomycota</taxon>
        <taxon>Pucciniomycotina</taxon>
        <taxon>Pucciniomycetes</taxon>
        <taxon>Pucciniales</taxon>
        <taxon>Sphaerophragmiaceae</taxon>
        <taxon>Austropuccinia</taxon>
    </lineage>
</organism>
<name>A0A9Q3DXE0_9BASI</name>
<dbReference type="Proteomes" id="UP000765509">
    <property type="component" value="Unassembled WGS sequence"/>
</dbReference>
<keyword evidence="2" id="KW-1185">Reference proteome</keyword>
<evidence type="ECO:0000313" key="2">
    <source>
        <dbReference type="Proteomes" id="UP000765509"/>
    </source>
</evidence>
<sequence>MPVQDPDALHANPCAVNPYAWEAFQQCQQLLTPVQASDASHTNSLRLYRLPTIQIIGYARAALQQLQHFLMQVQAPNASHTNPYSCAGSHQFKQLLTAGQASKNSHANTYACTGSQCFTCTSLCLYRFPTFKTIPYS</sequence>
<dbReference type="AlphaFoldDB" id="A0A9Q3DXE0"/>
<dbReference type="EMBL" id="AVOT02021916">
    <property type="protein sequence ID" value="MBW0511019.1"/>
    <property type="molecule type" value="Genomic_DNA"/>
</dbReference>
<comment type="caution">
    <text evidence="1">The sequence shown here is derived from an EMBL/GenBank/DDBJ whole genome shotgun (WGS) entry which is preliminary data.</text>
</comment>
<evidence type="ECO:0000313" key="1">
    <source>
        <dbReference type="EMBL" id="MBW0511019.1"/>
    </source>
</evidence>
<reference evidence="1" key="1">
    <citation type="submission" date="2021-03" db="EMBL/GenBank/DDBJ databases">
        <title>Draft genome sequence of rust myrtle Austropuccinia psidii MF-1, a brazilian biotype.</title>
        <authorList>
            <person name="Quecine M.C."/>
            <person name="Pachon D.M.R."/>
            <person name="Bonatelli M.L."/>
            <person name="Correr F.H."/>
            <person name="Franceschini L.M."/>
            <person name="Leite T.F."/>
            <person name="Margarido G.R.A."/>
            <person name="Almeida C.A."/>
            <person name="Ferrarezi J.A."/>
            <person name="Labate C.A."/>
        </authorList>
    </citation>
    <scope>NUCLEOTIDE SEQUENCE</scope>
    <source>
        <strain evidence="1">MF-1</strain>
    </source>
</reference>
<protein>
    <submittedName>
        <fullName evidence="1">Uncharacterized protein</fullName>
    </submittedName>
</protein>